<accession>A0A5M8PAZ0</accession>
<dbReference type="EMBL" id="VXIT01000032">
    <property type="protein sequence ID" value="KAA6406395.1"/>
    <property type="molecule type" value="Genomic_DNA"/>
</dbReference>
<organism evidence="1 2">
    <name type="scientific">Lasallia pustulata</name>
    <dbReference type="NCBI Taxonomy" id="136370"/>
    <lineage>
        <taxon>Eukaryota</taxon>
        <taxon>Fungi</taxon>
        <taxon>Dikarya</taxon>
        <taxon>Ascomycota</taxon>
        <taxon>Pezizomycotina</taxon>
        <taxon>Lecanoromycetes</taxon>
        <taxon>OSLEUM clade</taxon>
        <taxon>Umbilicariomycetidae</taxon>
        <taxon>Umbilicariales</taxon>
        <taxon>Umbilicariaceae</taxon>
        <taxon>Lasallia</taxon>
    </lineage>
</organism>
<dbReference type="OrthoDB" id="2020015at2759"/>
<evidence type="ECO:0000313" key="2">
    <source>
        <dbReference type="Proteomes" id="UP000324767"/>
    </source>
</evidence>
<name>A0A5M8PAZ0_9LECA</name>
<dbReference type="Proteomes" id="UP000324767">
    <property type="component" value="Unassembled WGS sequence"/>
</dbReference>
<gene>
    <name evidence="1" type="ORF">FRX48_09822</name>
</gene>
<comment type="caution">
    <text evidence="1">The sequence shown here is derived from an EMBL/GenBank/DDBJ whole genome shotgun (WGS) entry which is preliminary data.</text>
</comment>
<sequence length="69" mass="7943">MPDAASVFSLLLTTLEIQEPCFTDLVILYRKSKQVLDRPSSEKDPLPKYSKMTVCDKLQSVADYQFDVW</sequence>
<reference evidence="1 2" key="1">
    <citation type="submission" date="2019-09" db="EMBL/GenBank/DDBJ databases">
        <title>The hologenome of the rock-dwelling lichen Lasallia pustulata.</title>
        <authorList>
            <person name="Greshake Tzovaras B."/>
            <person name="Segers F."/>
            <person name="Bicker A."/>
            <person name="Dal Grande F."/>
            <person name="Otte J."/>
            <person name="Hankeln T."/>
            <person name="Schmitt I."/>
            <person name="Ebersberger I."/>
        </authorList>
    </citation>
    <scope>NUCLEOTIDE SEQUENCE [LARGE SCALE GENOMIC DNA]</scope>
    <source>
        <strain evidence="1">A1-1</strain>
    </source>
</reference>
<proteinExistence type="predicted"/>
<evidence type="ECO:0000313" key="1">
    <source>
        <dbReference type="EMBL" id="KAA6406395.1"/>
    </source>
</evidence>
<dbReference type="AlphaFoldDB" id="A0A5M8PAZ0"/>
<protein>
    <submittedName>
        <fullName evidence="1">Uncharacterized protein</fullName>
    </submittedName>
</protein>